<accession>A0A9W9RKB4</accession>
<dbReference type="PANTHER" id="PTHR48081:SF8">
    <property type="entry name" value="ALPHA_BETA HYDROLASE FOLD-3 DOMAIN-CONTAINING PROTEIN-RELATED"/>
    <property type="match status" value="1"/>
</dbReference>
<dbReference type="Proteomes" id="UP001147752">
    <property type="component" value="Unassembled WGS sequence"/>
</dbReference>
<keyword evidence="1" id="KW-0378">Hydrolase</keyword>
<dbReference type="Pfam" id="PF07859">
    <property type="entry name" value="Abhydrolase_3"/>
    <property type="match status" value="1"/>
</dbReference>
<evidence type="ECO:0000256" key="1">
    <source>
        <dbReference type="ARBA" id="ARBA00022801"/>
    </source>
</evidence>
<proteinExistence type="predicted"/>
<protein>
    <recommendedName>
        <fullName evidence="2">Alpha/beta hydrolase fold-3 domain-containing protein</fullName>
    </recommendedName>
</protein>
<dbReference type="RefSeq" id="XP_056576325.1">
    <property type="nucleotide sequence ID" value="XM_056727753.1"/>
</dbReference>
<evidence type="ECO:0000313" key="3">
    <source>
        <dbReference type="EMBL" id="KAJ5360839.1"/>
    </source>
</evidence>
<gene>
    <name evidence="3" type="ORF">N7517_010030</name>
</gene>
<comment type="caution">
    <text evidence="3">The sequence shown here is derived from an EMBL/GenBank/DDBJ whole genome shotgun (WGS) entry which is preliminary data.</text>
</comment>
<evidence type="ECO:0000259" key="2">
    <source>
        <dbReference type="Pfam" id="PF07859"/>
    </source>
</evidence>
<dbReference type="GeneID" id="81466936"/>
<sequence length="330" mass="35668">MTGNIPTPEALPLRPPYDPALQPILNILDPKIFESLESLRKVSSAYSAETILTLCPDLKHEEHTAAGTDGAVPLAVFTRKSSSNKSRPAVYVVHGGGQISGNRFSALDNTIHFFEGIDIVTISVEYRLAPEFPAPAALNDSYAGFVWVVNHAKELGIDPAKIIILGVSGGAPIAAGCAMLVTRNQDTKLLGQMLLTPMLDDRPHHASAKQFANTGPWCGKVNQMAWDFVLGKDRTEDQEVSELVVPARATDLTGLPPTFLDVGEAEVFRDEAVAYASALWRFGVSAELHVWKGGFHVFDMDVPGNKMAAVAIASVAAKKSWIRRLLELDS</sequence>
<feature type="domain" description="Alpha/beta hydrolase fold-3" evidence="2">
    <location>
        <begin position="92"/>
        <end position="298"/>
    </location>
</feature>
<dbReference type="Gene3D" id="3.40.50.1820">
    <property type="entry name" value="alpha/beta hydrolase"/>
    <property type="match status" value="1"/>
</dbReference>
<dbReference type="InterPro" id="IPR013094">
    <property type="entry name" value="AB_hydrolase_3"/>
</dbReference>
<reference evidence="3" key="1">
    <citation type="submission" date="2022-12" db="EMBL/GenBank/DDBJ databases">
        <authorList>
            <person name="Petersen C."/>
        </authorList>
    </citation>
    <scope>NUCLEOTIDE SEQUENCE</scope>
    <source>
        <strain evidence="3">IBT 3081</strain>
    </source>
</reference>
<dbReference type="InterPro" id="IPR050300">
    <property type="entry name" value="GDXG_lipolytic_enzyme"/>
</dbReference>
<dbReference type="GO" id="GO:0016787">
    <property type="term" value="F:hydrolase activity"/>
    <property type="evidence" value="ECO:0007669"/>
    <property type="project" value="UniProtKB-KW"/>
</dbReference>
<dbReference type="GO" id="GO:0017000">
    <property type="term" value="P:antibiotic biosynthetic process"/>
    <property type="evidence" value="ECO:0007669"/>
    <property type="project" value="UniProtKB-ARBA"/>
</dbReference>
<dbReference type="PANTHER" id="PTHR48081">
    <property type="entry name" value="AB HYDROLASE SUPERFAMILY PROTEIN C4A8.06C"/>
    <property type="match status" value="1"/>
</dbReference>
<name>A0A9W9RKB4_9EURO</name>
<dbReference type="EMBL" id="JAPZBT010000004">
    <property type="protein sequence ID" value="KAJ5360839.1"/>
    <property type="molecule type" value="Genomic_DNA"/>
</dbReference>
<evidence type="ECO:0000313" key="4">
    <source>
        <dbReference type="Proteomes" id="UP001147752"/>
    </source>
</evidence>
<dbReference type="OrthoDB" id="433474at2759"/>
<dbReference type="AlphaFoldDB" id="A0A9W9RKB4"/>
<dbReference type="InterPro" id="IPR029058">
    <property type="entry name" value="AB_hydrolase_fold"/>
</dbReference>
<organism evidence="3 4">
    <name type="scientific">Penicillium concentricum</name>
    <dbReference type="NCBI Taxonomy" id="293559"/>
    <lineage>
        <taxon>Eukaryota</taxon>
        <taxon>Fungi</taxon>
        <taxon>Dikarya</taxon>
        <taxon>Ascomycota</taxon>
        <taxon>Pezizomycotina</taxon>
        <taxon>Eurotiomycetes</taxon>
        <taxon>Eurotiomycetidae</taxon>
        <taxon>Eurotiales</taxon>
        <taxon>Aspergillaceae</taxon>
        <taxon>Penicillium</taxon>
    </lineage>
</organism>
<keyword evidence="4" id="KW-1185">Reference proteome</keyword>
<reference evidence="3" key="2">
    <citation type="journal article" date="2023" name="IMA Fungus">
        <title>Comparative genomic study of the Penicillium genus elucidates a diverse pangenome and 15 lateral gene transfer events.</title>
        <authorList>
            <person name="Petersen C."/>
            <person name="Sorensen T."/>
            <person name="Nielsen M.R."/>
            <person name="Sondergaard T.E."/>
            <person name="Sorensen J.L."/>
            <person name="Fitzpatrick D.A."/>
            <person name="Frisvad J.C."/>
            <person name="Nielsen K.L."/>
        </authorList>
    </citation>
    <scope>NUCLEOTIDE SEQUENCE</scope>
    <source>
        <strain evidence="3">IBT 3081</strain>
    </source>
</reference>
<dbReference type="GO" id="GO:0072330">
    <property type="term" value="P:monocarboxylic acid biosynthetic process"/>
    <property type="evidence" value="ECO:0007669"/>
    <property type="project" value="UniProtKB-ARBA"/>
</dbReference>
<dbReference type="SUPFAM" id="SSF53474">
    <property type="entry name" value="alpha/beta-Hydrolases"/>
    <property type="match status" value="1"/>
</dbReference>